<proteinExistence type="predicted"/>
<name>A0ABR4QW80_9BORD</name>
<organism evidence="3 4">
    <name type="scientific">Bordetella hinzii OH87 BAL007II</name>
    <dbReference type="NCBI Taxonomy" id="1331262"/>
    <lineage>
        <taxon>Bacteria</taxon>
        <taxon>Pseudomonadati</taxon>
        <taxon>Pseudomonadota</taxon>
        <taxon>Betaproteobacteria</taxon>
        <taxon>Burkholderiales</taxon>
        <taxon>Alcaligenaceae</taxon>
        <taxon>Bordetella</taxon>
    </lineage>
</organism>
<keyword evidence="4" id="KW-1185">Reference proteome</keyword>
<comment type="caution">
    <text evidence="3">The sequence shown here is derived from an EMBL/GenBank/DDBJ whole genome shotgun (WGS) entry which is preliminary data.</text>
</comment>
<dbReference type="EMBL" id="JHEM01000023">
    <property type="protein sequence ID" value="KCB22391.1"/>
    <property type="molecule type" value="Genomic_DNA"/>
</dbReference>
<dbReference type="Proteomes" id="UP000025748">
    <property type="component" value="Unassembled WGS sequence"/>
</dbReference>
<accession>A0ABR4QW80</accession>
<keyword evidence="2" id="KW-1133">Transmembrane helix</keyword>
<keyword evidence="2" id="KW-0812">Transmembrane</keyword>
<evidence type="ECO:0000313" key="4">
    <source>
        <dbReference type="Proteomes" id="UP000025748"/>
    </source>
</evidence>
<reference evidence="3 4" key="1">
    <citation type="submission" date="2014-03" db="EMBL/GenBank/DDBJ databases">
        <title>Genome sequence of Bordetella hinzii.</title>
        <authorList>
            <person name="Register K."/>
            <person name="Harvill E."/>
            <person name="Goodfield L.L."/>
            <person name="Ivanov Y.V."/>
            <person name="Meyer J.A."/>
            <person name="Muse S.J."/>
            <person name="Jacobs N."/>
            <person name="Bendor L."/>
            <person name="Smallridge W.E."/>
            <person name="Brinkac L.M."/>
            <person name="Sanka R."/>
            <person name="Kim M."/>
            <person name="Losada L."/>
        </authorList>
    </citation>
    <scope>NUCLEOTIDE SEQUENCE [LARGE SCALE GENOMIC DNA]</scope>
    <source>
        <strain evidence="3 4">OH87 BAL007II</strain>
    </source>
</reference>
<evidence type="ECO:0000256" key="1">
    <source>
        <dbReference type="SAM" id="MobiDB-lite"/>
    </source>
</evidence>
<feature type="transmembrane region" description="Helical" evidence="2">
    <location>
        <begin position="29"/>
        <end position="48"/>
    </location>
</feature>
<gene>
    <name evidence="3" type="ORF">L544_0423</name>
</gene>
<keyword evidence="2" id="KW-0472">Membrane</keyword>
<evidence type="ECO:0000313" key="3">
    <source>
        <dbReference type="EMBL" id="KCB22391.1"/>
    </source>
</evidence>
<evidence type="ECO:0000256" key="2">
    <source>
        <dbReference type="SAM" id="Phobius"/>
    </source>
</evidence>
<feature type="region of interest" description="Disordered" evidence="1">
    <location>
        <begin position="60"/>
        <end position="92"/>
    </location>
</feature>
<protein>
    <submittedName>
        <fullName evidence="3">Uncharacterized protein</fullName>
    </submittedName>
</protein>
<sequence length="92" mass="9774">MPAGAGQPCPAGKDRACPGVRAGIAPAQMAFAALAAALLCYPLSTLLVGRRPLVSPTVARSRFHPRQNRAPAWGAREKKRPRRAVRLPGLRP</sequence>